<feature type="region of interest" description="Disordered" evidence="1">
    <location>
        <begin position="1"/>
        <end position="45"/>
    </location>
</feature>
<dbReference type="VEuPathDB" id="VectorBase:CPIJ010532"/>
<protein>
    <submittedName>
        <fullName evidence="2 3">60S ribosomal protein L7a</fullName>
    </submittedName>
</protein>
<feature type="region of interest" description="Disordered" evidence="1">
    <location>
        <begin position="66"/>
        <end position="97"/>
    </location>
</feature>
<organism>
    <name type="scientific">Culex quinquefasciatus</name>
    <name type="common">Southern house mosquito</name>
    <name type="synonym">Culex pungens</name>
    <dbReference type="NCBI Taxonomy" id="7176"/>
    <lineage>
        <taxon>Eukaryota</taxon>
        <taxon>Metazoa</taxon>
        <taxon>Ecdysozoa</taxon>
        <taxon>Arthropoda</taxon>
        <taxon>Hexapoda</taxon>
        <taxon>Insecta</taxon>
        <taxon>Pterygota</taxon>
        <taxon>Neoptera</taxon>
        <taxon>Endopterygota</taxon>
        <taxon>Diptera</taxon>
        <taxon>Nematocera</taxon>
        <taxon>Culicoidea</taxon>
        <taxon>Culicidae</taxon>
        <taxon>Culicinae</taxon>
        <taxon>Culicini</taxon>
        <taxon>Culex</taxon>
        <taxon>Culex</taxon>
    </lineage>
</organism>
<evidence type="ECO:0000313" key="4">
    <source>
        <dbReference type="Proteomes" id="UP000002320"/>
    </source>
</evidence>
<keyword evidence="4" id="KW-1185">Reference proteome</keyword>
<dbReference type="AlphaFoldDB" id="B0WTP0"/>
<dbReference type="EnsemblMetazoa" id="CPIJ010532-RA">
    <property type="protein sequence ID" value="CPIJ010532-PA"/>
    <property type="gene ID" value="CPIJ010532"/>
</dbReference>
<dbReference type="GO" id="GO:0005840">
    <property type="term" value="C:ribosome"/>
    <property type="evidence" value="ECO:0007669"/>
    <property type="project" value="UniProtKB-KW"/>
</dbReference>
<sequence length="259" mass="28627">MEPNAAACENDKQEAFQEEGPGKKVANPRTKNYGIGQDVQPKRNQSQFRHWTCCRSASAAVLAAREVPPGEADRQDPAPLGQGGRPARQEKEPATPGCQHLGLVTEEVPARGHHHRPALCRKMGIPSASSSSSPAWERCIALTQIDKSDRANLGKQTNFNDRYEMIRMHLGDDLLGPREWPASPRSRRQRRRVVHRVGQNVRPARCQSCDRGLASSKSENHVPLGTSHIFISFPILPDMICFGVSLKQTAVSMKSLSNE</sequence>
<dbReference type="KEGG" id="cqu:CpipJ_CPIJ010532"/>
<accession>B0WTP0</accession>
<evidence type="ECO:0000313" key="3">
    <source>
        <dbReference type="EnsemblMetazoa" id="CPIJ010532-PA"/>
    </source>
</evidence>
<dbReference type="Proteomes" id="UP000002320">
    <property type="component" value="Unassembled WGS sequence"/>
</dbReference>
<keyword evidence="2" id="KW-0689">Ribosomal protein</keyword>
<dbReference type="eggNOG" id="KOG3166">
    <property type="taxonomic scope" value="Eukaryota"/>
</dbReference>
<keyword evidence="2" id="KW-0687">Ribonucleoprotein</keyword>
<gene>
    <name evidence="3" type="primary">6043053</name>
    <name evidence="2" type="ORF">CpipJ_CPIJ010532</name>
</gene>
<dbReference type="STRING" id="7176.B0WTP0"/>
<dbReference type="EMBL" id="DS232090">
    <property type="protein sequence ID" value="EDS34498.1"/>
    <property type="molecule type" value="Genomic_DNA"/>
</dbReference>
<dbReference type="HOGENOM" id="CLU_1074621_0_0_1"/>
<evidence type="ECO:0000256" key="1">
    <source>
        <dbReference type="SAM" id="MobiDB-lite"/>
    </source>
</evidence>
<evidence type="ECO:0000313" key="2">
    <source>
        <dbReference type="EMBL" id="EDS34498.1"/>
    </source>
</evidence>
<name>B0WTP0_CULQU</name>
<reference evidence="2" key="1">
    <citation type="submission" date="2007-03" db="EMBL/GenBank/DDBJ databases">
        <title>Annotation of Culex pipiens quinquefasciatus.</title>
        <authorList>
            <consortium name="The Broad Institute Genome Sequencing Platform"/>
            <person name="Atkinson P.W."/>
            <person name="Hemingway J."/>
            <person name="Christensen B.M."/>
            <person name="Higgs S."/>
            <person name="Kodira C."/>
            <person name="Hannick L."/>
            <person name="Megy K."/>
            <person name="O'Leary S."/>
            <person name="Pearson M."/>
            <person name="Haas B.J."/>
            <person name="Mauceli E."/>
            <person name="Wortman J.R."/>
            <person name="Lee N.H."/>
            <person name="Guigo R."/>
            <person name="Stanke M."/>
            <person name="Alvarado L."/>
            <person name="Amedeo P."/>
            <person name="Antoine C.H."/>
            <person name="Arensburger P."/>
            <person name="Bidwell S.L."/>
            <person name="Crawford M."/>
            <person name="Camaro F."/>
            <person name="Devon K."/>
            <person name="Engels R."/>
            <person name="Hammond M."/>
            <person name="Howarth C."/>
            <person name="Koehrsen M."/>
            <person name="Lawson D."/>
            <person name="Montgomery P."/>
            <person name="Nene V."/>
            <person name="Nusbaum C."/>
            <person name="Puiu D."/>
            <person name="Romero-Severson J."/>
            <person name="Severson D.W."/>
            <person name="Shumway M."/>
            <person name="Sisk P."/>
            <person name="Stolte C."/>
            <person name="Zeng Q."/>
            <person name="Eisenstadt E."/>
            <person name="Fraser-Liggett C."/>
            <person name="Strausberg R."/>
            <person name="Galagan J."/>
            <person name="Birren B."/>
            <person name="Collins F.H."/>
        </authorList>
    </citation>
    <scope>NUCLEOTIDE SEQUENCE [LARGE SCALE GENOMIC DNA]</scope>
    <source>
        <strain evidence="2">JHB</strain>
    </source>
</reference>
<dbReference type="InParanoid" id="B0WTP0"/>
<proteinExistence type="predicted"/>
<reference evidence="3" key="2">
    <citation type="submission" date="2020-05" db="UniProtKB">
        <authorList>
            <consortium name="EnsemblMetazoa"/>
        </authorList>
    </citation>
    <scope>IDENTIFICATION</scope>
    <source>
        <strain evidence="3">JHB</strain>
    </source>
</reference>